<name>A0A8H3IKC7_9LECA</name>
<organism evidence="2 3">
    <name type="scientific">Alectoria fallacina</name>
    <dbReference type="NCBI Taxonomy" id="1903189"/>
    <lineage>
        <taxon>Eukaryota</taxon>
        <taxon>Fungi</taxon>
        <taxon>Dikarya</taxon>
        <taxon>Ascomycota</taxon>
        <taxon>Pezizomycotina</taxon>
        <taxon>Lecanoromycetes</taxon>
        <taxon>OSLEUM clade</taxon>
        <taxon>Lecanoromycetidae</taxon>
        <taxon>Lecanorales</taxon>
        <taxon>Lecanorineae</taxon>
        <taxon>Parmeliaceae</taxon>
        <taxon>Alectoria</taxon>
    </lineage>
</organism>
<accession>A0A8H3IKC7</accession>
<gene>
    <name evidence="2" type="ORF">ALECFALPRED_000779</name>
</gene>
<reference evidence="2" key="1">
    <citation type="submission" date="2021-03" db="EMBL/GenBank/DDBJ databases">
        <authorList>
            <person name="Tagirdzhanova G."/>
        </authorList>
    </citation>
    <scope>NUCLEOTIDE SEQUENCE</scope>
</reference>
<feature type="region of interest" description="Disordered" evidence="1">
    <location>
        <begin position="87"/>
        <end position="114"/>
    </location>
</feature>
<sequence>MTMDVESLESIDPEERAQYVKDNEEWYAEHLNDYQCTMLRRVYQERLKSLGSRLANAATDSFPEFDRELLDHVVRFSWQAEDHVEWVDTQLSEETEATETDSSEEEDGESQKED</sequence>
<protein>
    <submittedName>
        <fullName evidence="2">Uncharacterized protein</fullName>
    </submittedName>
</protein>
<evidence type="ECO:0000256" key="1">
    <source>
        <dbReference type="SAM" id="MobiDB-lite"/>
    </source>
</evidence>
<proteinExistence type="predicted"/>
<comment type="caution">
    <text evidence="2">The sequence shown here is derived from an EMBL/GenBank/DDBJ whole genome shotgun (WGS) entry which is preliminary data.</text>
</comment>
<evidence type="ECO:0000313" key="2">
    <source>
        <dbReference type="EMBL" id="CAF9918665.1"/>
    </source>
</evidence>
<dbReference type="EMBL" id="CAJPDR010000114">
    <property type="protein sequence ID" value="CAF9918665.1"/>
    <property type="molecule type" value="Genomic_DNA"/>
</dbReference>
<feature type="compositionally biased region" description="Acidic residues" evidence="1">
    <location>
        <begin position="91"/>
        <end position="108"/>
    </location>
</feature>
<keyword evidence="3" id="KW-1185">Reference proteome</keyword>
<dbReference type="Proteomes" id="UP000664203">
    <property type="component" value="Unassembled WGS sequence"/>
</dbReference>
<evidence type="ECO:0000313" key="3">
    <source>
        <dbReference type="Proteomes" id="UP000664203"/>
    </source>
</evidence>
<dbReference type="AlphaFoldDB" id="A0A8H3IKC7"/>